<feature type="compositionally biased region" description="Polar residues" evidence="1">
    <location>
        <begin position="380"/>
        <end position="407"/>
    </location>
</feature>
<dbReference type="WBParaSite" id="L893_g1369.t1">
    <property type="protein sequence ID" value="L893_g1369.t1"/>
    <property type="gene ID" value="L893_g1369"/>
</dbReference>
<evidence type="ECO:0000313" key="2">
    <source>
        <dbReference type="Proteomes" id="UP000095287"/>
    </source>
</evidence>
<proteinExistence type="predicted"/>
<feature type="region of interest" description="Disordered" evidence="1">
    <location>
        <begin position="376"/>
        <end position="424"/>
    </location>
</feature>
<sequence>MVLYCLKFPSEFRTFAYYCNIIATFAPVRAVCNAVTMKNLTSTSGTLSHKLKSMLSSSSGNEGNLSLEEMEEFISFSPNQSPEHQTEEYDEGPPAKTARGCSPHGEEILERQTEEYDEGPPAKTARGCSPHDEEILVAERPDYLMPPPISETPAPMSPSIQDLLYLSDDDCEYPIQKTVPDLLPSCYDALLGPRRQDNPPASGSDNRKFPVDVVGIDVRGCEEYSEMKGLDDLPPSESDAFAEIERRDEPPQSRLDNSKYMPSFPVDVVDKDSHEHDGFAEVGRLHDLPPSGSDLFAELERDAPPPVCSDTHQYISPRPEDVVDSVESEEIEQDGEDEEIGDEEDKEIEEIDDEEIEIIELDDEDEDEFDEMGWKYTGLNIPNQGSSNPSAQQQTCSSPSNNWNDVQPGSAVSDDSGDSEDSLDDEELEVLLQAAPNKLLLGVDEVEELLAACGLDEQLMGEVQGICEEHGINQFITYVSERIFEEEGAMDLSLQEFQMRVFEAACNFEIPETSMNRMQEIADMIIRQVTEPYENPSSPSEFPGESP</sequence>
<evidence type="ECO:0000256" key="1">
    <source>
        <dbReference type="SAM" id="MobiDB-lite"/>
    </source>
</evidence>
<feature type="region of interest" description="Disordered" evidence="1">
    <location>
        <begin position="301"/>
        <end position="348"/>
    </location>
</feature>
<accession>A0A1I7Y8E2</accession>
<reference evidence="3" key="1">
    <citation type="submission" date="2016-11" db="UniProtKB">
        <authorList>
            <consortium name="WormBaseParasite"/>
        </authorList>
    </citation>
    <scope>IDENTIFICATION</scope>
</reference>
<keyword evidence="2" id="KW-1185">Reference proteome</keyword>
<dbReference type="Proteomes" id="UP000095287">
    <property type="component" value="Unplaced"/>
</dbReference>
<feature type="compositionally biased region" description="Acidic residues" evidence="1">
    <location>
        <begin position="322"/>
        <end position="348"/>
    </location>
</feature>
<feature type="region of interest" description="Disordered" evidence="1">
    <location>
        <begin position="112"/>
        <end position="131"/>
    </location>
</feature>
<organism evidence="2 3">
    <name type="scientific">Steinernema glaseri</name>
    <dbReference type="NCBI Taxonomy" id="37863"/>
    <lineage>
        <taxon>Eukaryota</taxon>
        <taxon>Metazoa</taxon>
        <taxon>Ecdysozoa</taxon>
        <taxon>Nematoda</taxon>
        <taxon>Chromadorea</taxon>
        <taxon>Rhabditida</taxon>
        <taxon>Tylenchina</taxon>
        <taxon>Panagrolaimomorpha</taxon>
        <taxon>Strongyloidoidea</taxon>
        <taxon>Steinernematidae</taxon>
        <taxon>Steinernema</taxon>
    </lineage>
</organism>
<feature type="region of interest" description="Disordered" evidence="1">
    <location>
        <begin position="227"/>
        <end position="271"/>
    </location>
</feature>
<evidence type="ECO:0000313" key="3">
    <source>
        <dbReference type="WBParaSite" id="L893_g1369.t1"/>
    </source>
</evidence>
<feature type="compositionally biased region" description="Acidic residues" evidence="1">
    <location>
        <begin position="415"/>
        <end position="424"/>
    </location>
</feature>
<dbReference type="AlphaFoldDB" id="A0A1I7Y8E2"/>
<protein>
    <submittedName>
        <fullName evidence="3">FYVE-type domain-containing protein</fullName>
    </submittedName>
</protein>
<name>A0A1I7Y8E2_9BILA</name>
<feature type="region of interest" description="Disordered" evidence="1">
    <location>
        <begin position="77"/>
        <end position="104"/>
    </location>
</feature>